<organism evidence="6 7">
    <name type="scientific">Zygotorulaspora mrakii</name>
    <name type="common">Zygosaccharomyces mrakii</name>
    <dbReference type="NCBI Taxonomy" id="42260"/>
    <lineage>
        <taxon>Eukaryota</taxon>
        <taxon>Fungi</taxon>
        <taxon>Dikarya</taxon>
        <taxon>Ascomycota</taxon>
        <taxon>Saccharomycotina</taxon>
        <taxon>Saccharomycetes</taxon>
        <taxon>Saccharomycetales</taxon>
        <taxon>Saccharomycetaceae</taxon>
        <taxon>Zygotorulaspora</taxon>
    </lineage>
</organism>
<feature type="domain" description="tRNA (32-2'-O)-methyltransferase regulator THADA-like C-terminal TPR repeats region" evidence="5">
    <location>
        <begin position="835"/>
        <end position="979"/>
    </location>
</feature>
<evidence type="ECO:0000259" key="5">
    <source>
        <dbReference type="Pfam" id="PF25151"/>
    </source>
</evidence>
<dbReference type="EMBL" id="CP058609">
    <property type="protein sequence ID" value="QLG73547.1"/>
    <property type="molecule type" value="Genomic_DNA"/>
</dbReference>
<evidence type="ECO:0000313" key="7">
    <source>
        <dbReference type="Proteomes" id="UP000509704"/>
    </source>
</evidence>
<dbReference type="RefSeq" id="XP_037145274.1">
    <property type="nucleotide sequence ID" value="XM_037289379.1"/>
</dbReference>
<dbReference type="InterPro" id="IPR019442">
    <property type="entry name" value="THADA/TRM732_DUF2428"/>
</dbReference>
<comment type="similarity">
    <text evidence="1">Belongs to the THADA family.</text>
</comment>
<feature type="domain" description="DUF2428" evidence="3">
    <location>
        <begin position="612"/>
        <end position="833"/>
    </location>
</feature>
<dbReference type="GO" id="GO:0005829">
    <property type="term" value="C:cytosol"/>
    <property type="evidence" value="ECO:0007669"/>
    <property type="project" value="TreeGrafter"/>
</dbReference>
<dbReference type="KEGG" id="zmk:HG535_0F00570"/>
<evidence type="ECO:0000256" key="1">
    <source>
        <dbReference type="ARBA" id="ARBA00010409"/>
    </source>
</evidence>
<dbReference type="InterPro" id="IPR056843">
    <property type="entry name" value="THADA-like_TPR"/>
</dbReference>
<dbReference type="PANTHER" id="PTHR14387:SF0">
    <property type="entry name" value="DUF2428 DOMAIN-CONTAINING PROTEIN"/>
    <property type="match status" value="1"/>
</dbReference>
<dbReference type="InterPro" id="IPR051954">
    <property type="entry name" value="tRNA_methyltransferase_THADA"/>
</dbReference>
<dbReference type="Pfam" id="PF25150">
    <property type="entry name" value="TPR_Trm732"/>
    <property type="match status" value="1"/>
</dbReference>
<dbReference type="GeneID" id="59237307"/>
<protein>
    <submittedName>
        <fullName evidence="6">Uncharacterized protein</fullName>
    </submittedName>
</protein>
<keyword evidence="7" id="KW-1185">Reference proteome</keyword>
<keyword evidence="2" id="KW-0819">tRNA processing</keyword>
<evidence type="ECO:0000259" key="4">
    <source>
        <dbReference type="Pfam" id="PF25150"/>
    </source>
</evidence>
<gene>
    <name evidence="6" type="ORF">HG535_0F00570</name>
</gene>
<dbReference type="Pfam" id="PF10350">
    <property type="entry name" value="DUF2428"/>
    <property type="match status" value="1"/>
</dbReference>
<dbReference type="PANTHER" id="PTHR14387">
    <property type="entry name" value="THADA/DEATH RECEPTOR INTERACTING PROTEIN"/>
    <property type="match status" value="1"/>
</dbReference>
<dbReference type="Proteomes" id="UP000509704">
    <property type="component" value="Chromosome 6"/>
</dbReference>
<name>A0A7H9B4S6_ZYGMR</name>
<dbReference type="GO" id="GO:0030488">
    <property type="term" value="P:tRNA methylation"/>
    <property type="evidence" value="ECO:0007669"/>
    <property type="project" value="TreeGrafter"/>
</dbReference>
<dbReference type="InterPro" id="IPR056842">
    <property type="entry name" value="THADA-like_TPR_C"/>
</dbReference>
<reference evidence="6 7" key="1">
    <citation type="submission" date="2020-07" db="EMBL/GenBank/DDBJ databases">
        <title>The yeast mating-type switching endonuclease HO is a domesticated member of an unorthodox homing genetic element family.</title>
        <authorList>
            <person name="Coughlan A.Y."/>
            <person name="Lombardi L."/>
            <person name="Braun-Galleani S."/>
            <person name="Martos A.R."/>
            <person name="Galeote V."/>
            <person name="Bigey F."/>
            <person name="Dequin S."/>
            <person name="Byrne K.P."/>
            <person name="Wolfe K.H."/>
        </authorList>
    </citation>
    <scope>NUCLEOTIDE SEQUENCE [LARGE SCALE GENOMIC DNA]</scope>
    <source>
        <strain evidence="6 7">NRRL Y-6702</strain>
    </source>
</reference>
<proteinExistence type="inferred from homology"/>
<sequence length="1425" mass="163449">MPPNNSEDKFRDIKNFLITNNPSKIDAENREEVLAELVHSFHAIFEPIRTEPQGISDTSRLLIVDLLSIWILRTTQIISNKKIETDKYKQIVNETLLSCHNATTIFQYVITFWSDGSAAFVNALSDMFGKLLRLIKLIFPANTCEDMLSHWLNSALKVPATLRVQYYLINALSTELDLFPILQKRPDFVESSLSLMWSDSLSTPIGKCLTSLLTNVYNIHFLKDKEKITPWLELWYEPSLKYLCNSKLIKPIELYVLTPLFKIMPDEAFIAFSKRINALERPILIINIFRLGQELAIEEEPFHENKLISLETVESFLRLDAYKLQAFELLTFSVKRSRKIHEYIFELIKENIDIFFQDAEVETRNYFCSSFKHFILRIRDSSYALNRTLVKLRAADKFPEEQKEKQRDLKTYEDFLLWLSRYLKIKLCPGTQYSEIYTALRICEFLIVSGIDKSVSEKYIDVKDMREWPFFISFCSDLSLARLLLDVLSSHFDDIRKIAKRLLLIIFDSSEGQMLQGKLNWKKFEQTCTDFMDSYQYADIGAVLQCVLYDVSDNKHLFLEELLEKLRFKTADNIHDYIKHLNQPISSYFTSMSLLLNENALEPNELKHVVQLCISLILENWSSVKKILCYDTAKETLPTSYQGSLVGDQVVISTAFKTVKECSNLLNTILNICPLSSEQLTVVGNLLIEQLFSIYHSGAFQAVLPSFQTCCRRAHKENPLQIEEWLEDITDILEFKTQYITRRSGGIPSMISTILSTENKKDRPLLRTAYFKLEKIASRPIDKHQDVVDLPQINAFNCIRAIFIESKLSEPCTPYISSALALSLKNFTSDLWSLRNCSIMLFTSLQNRIFGKKGKNVGASQFFARFKGIREILLQLLKNSLHVSSNTTEKLKRPRQVESIFLVLNILLRLKPTPGYDGMEPFANEVILCLNNKSWKIRDMAARTLPHLIEGPLKWSAASLSRTSVTNQNSLHGHLLVAAEVLKDVQIEETLAEGISALVDAIFAKQTEFLLRNRSYHTVKAYVELVDLLFRKVPLVSKDERTKTLVSHVGEYYLKHDGEFFADGSKQMCLSCVLSFLLKHDHSSTMILCELGIRSEFFEVQLVALQFAIDYLDLQAMDCNCLMVAISELSQDVRNLPKINAVIITAMNKSCRSQISDVLAILENPLKSEEEHIAELTSLGGVSGLTPGSDNELLISGIISKYLDDSLPVDFRLASINSLDHYLGTKTNPELVLRVIEMLTDDDYTVRVTAARLLCDLFSLKGRFKEHPSPCTVAKKTEQILFMNFSKEVVGNLMAQKLKVILASPNMQCIKNKKLEGLFEPEKNNQFRNEVEQSIHYASIISQASFRDADFTIWVNKQRSKLLNFLRKENFSDTPLGWSSKPDVFANLCVLRLLTKFTEPLQLGIFDQELRAHDIHPMVFERVCI</sequence>
<dbReference type="Pfam" id="PF26523">
    <property type="entry name" value="Trm732_C"/>
    <property type="match status" value="1"/>
</dbReference>
<dbReference type="InterPro" id="IPR016024">
    <property type="entry name" value="ARM-type_fold"/>
</dbReference>
<feature type="domain" description="tRNA (32-2'-O)-methyltransferase regulator THADA-like TPR repeats region" evidence="4">
    <location>
        <begin position="231"/>
        <end position="497"/>
    </location>
</feature>
<accession>A0A7H9B4S6</accession>
<evidence type="ECO:0000259" key="3">
    <source>
        <dbReference type="Pfam" id="PF10350"/>
    </source>
</evidence>
<dbReference type="OrthoDB" id="73997at2759"/>
<evidence type="ECO:0000256" key="2">
    <source>
        <dbReference type="ARBA" id="ARBA00022694"/>
    </source>
</evidence>
<evidence type="ECO:0000313" key="6">
    <source>
        <dbReference type="EMBL" id="QLG73547.1"/>
    </source>
</evidence>
<dbReference type="SUPFAM" id="SSF48371">
    <property type="entry name" value="ARM repeat"/>
    <property type="match status" value="1"/>
</dbReference>
<dbReference type="Pfam" id="PF25151">
    <property type="entry name" value="TPR_Trm732_C"/>
    <property type="match status" value="1"/>
</dbReference>